<proteinExistence type="predicted"/>
<feature type="region of interest" description="Disordered" evidence="1">
    <location>
        <begin position="1"/>
        <end position="21"/>
    </location>
</feature>
<evidence type="ECO:0000313" key="2">
    <source>
        <dbReference type="EMBL" id="KMP08761.1"/>
    </source>
</evidence>
<dbReference type="EMBL" id="DS028098">
    <property type="protein sequence ID" value="KMP08761.1"/>
    <property type="molecule type" value="Genomic_DNA"/>
</dbReference>
<sequence length="132" mass="14603">MQIGEGEEEDTDGGSDARDDRKESLFRHACKKCPVKNDLSWQAKEGLVSSGTAQDRTCSEPFPFHAQWSLSISWKLHHNKAPHSGELSSNYAQYDPAAECIHPTTHELLDMVWPDLCRCPAGAGCTPGAFSW</sequence>
<evidence type="ECO:0000313" key="3">
    <source>
        <dbReference type="Proteomes" id="UP000054565"/>
    </source>
</evidence>
<protein>
    <submittedName>
        <fullName evidence="2">Uncharacterized protein</fullName>
    </submittedName>
</protein>
<dbReference type="AlphaFoldDB" id="A0A0J6YJB9"/>
<gene>
    <name evidence="2" type="ORF">CIRG_08441</name>
</gene>
<dbReference type="Proteomes" id="UP000054565">
    <property type="component" value="Unassembled WGS sequence"/>
</dbReference>
<feature type="compositionally biased region" description="Acidic residues" evidence="1">
    <location>
        <begin position="1"/>
        <end position="13"/>
    </location>
</feature>
<name>A0A0J6YJB9_COCIT</name>
<organism evidence="2 3">
    <name type="scientific">Coccidioides immitis RMSCC 2394</name>
    <dbReference type="NCBI Taxonomy" id="404692"/>
    <lineage>
        <taxon>Eukaryota</taxon>
        <taxon>Fungi</taxon>
        <taxon>Dikarya</taxon>
        <taxon>Ascomycota</taxon>
        <taxon>Pezizomycotina</taxon>
        <taxon>Eurotiomycetes</taxon>
        <taxon>Eurotiomycetidae</taxon>
        <taxon>Onygenales</taxon>
        <taxon>Onygenaceae</taxon>
        <taxon>Coccidioides</taxon>
    </lineage>
</organism>
<evidence type="ECO:0000256" key="1">
    <source>
        <dbReference type="SAM" id="MobiDB-lite"/>
    </source>
</evidence>
<accession>A0A0J6YJB9</accession>
<reference evidence="3" key="1">
    <citation type="journal article" date="2010" name="Genome Res.">
        <title>Population genomic sequencing of Coccidioides fungi reveals recent hybridization and transposon control.</title>
        <authorList>
            <person name="Neafsey D.E."/>
            <person name="Barker B.M."/>
            <person name="Sharpton T.J."/>
            <person name="Stajich J.E."/>
            <person name="Park D.J."/>
            <person name="Whiston E."/>
            <person name="Hung C.-Y."/>
            <person name="McMahan C."/>
            <person name="White J."/>
            <person name="Sykes S."/>
            <person name="Heiman D."/>
            <person name="Young S."/>
            <person name="Zeng Q."/>
            <person name="Abouelleil A."/>
            <person name="Aftuck L."/>
            <person name="Bessette D."/>
            <person name="Brown A."/>
            <person name="FitzGerald M."/>
            <person name="Lui A."/>
            <person name="Macdonald J.P."/>
            <person name="Priest M."/>
            <person name="Orbach M.J."/>
            <person name="Galgiani J.N."/>
            <person name="Kirkland T.N."/>
            <person name="Cole G.T."/>
            <person name="Birren B.W."/>
            <person name="Henn M.R."/>
            <person name="Taylor J.W."/>
            <person name="Rounsley S.D."/>
        </authorList>
    </citation>
    <scope>NUCLEOTIDE SEQUENCE [LARGE SCALE GENOMIC DNA]</scope>
    <source>
        <strain evidence="3">RMSCC 2394</strain>
    </source>
</reference>